<organism evidence="1">
    <name type="scientific">Solanum lycopersicum</name>
    <name type="common">Tomato</name>
    <name type="synonym">Lycopersicon esculentum</name>
    <dbReference type="NCBI Taxonomy" id="4081"/>
    <lineage>
        <taxon>Eukaryota</taxon>
        <taxon>Viridiplantae</taxon>
        <taxon>Streptophyta</taxon>
        <taxon>Embryophyta</taxon>
        <taxon>Tracheophyta</taxon>
        <taxon>Spermatophyta</taxon>
        <taxon>Magnoliopsida</taxon>
        <taxon>eudicotyledons</taxon>
        <taxon>Gunneridae</taxon>
        <taxon>Pentapetalae</taxon>
        <taxon>asterids</taxon>
        <taxon>lamiids</taxon>
        <taxon>Solanales</taxon>
        <taxon>Solanaceae</taxon>
        <taxon>Solanoideae</taxon>
        <taxon>Solaneae</taxon>
        <taxon>Solanum</taxon>
        <taxon>Solanum subgen. Lycopersicon</taxon>
    </lineage>
</organism>
<dbReference type="PaxDb" id="4081-Solyc03g117240.1.1"/>
<reference evidence="1" key="2">
    <citation type="submission" date="2015-06" db="UniProtKB">
        <authorList>
            <consortium name="EnsemblPlants"/>
        </authorList>
    </citation>
    <scope>IDENTIFICATION</scope>
    <source>
        <strain evidence="1">cv. Heinz 1706</strain>
    </source>
</reference>
<reference evidence="1" key="1">
    <citation type="journal article" date="2012" name="Nature">
        <title>The tomato genome sequence provides insights into fleshy fruit evolution.</title>
        <authorList>
            <consortium name="Tomato Genome Consortium"/>
        </authorList>
    </citation>
    <scope>NUCLEOTIDE SEQUENCE [LARGE SCALE GENOMIC DNA]</scope>
    <source>
        <strain evidence="1">cv. Heinz 1706</strain>
    </source>
</reference>
<proteinExistence type="predicted"/>
<dbReference type="AlphaFoldDB" id="K4BLM6"/>
<keyword evidence="2" id="KW-1185">Reference proteome</keyword>
<protein>
    <submittedName>
        <fullName evidence="1">Uncharacterized protein</fullName>
    </submittedName>
</protein>
<sequence>MYLKNALAQTAKLKADLLSKANVEYDIKHPFAKHACSTNYCTLCTIVCKCVTLFWYLINQNEVHIYCFML</sequence>
<dbReference type="InParanoid" id="K4BLM6"/>
<dbReference type="Proteomes" id="UP000004994">
    <property type="component" value="Chromosome 3"/>
</dbReference>
<evidence type="ECO:0000313" key="2">
    <source>
        <dbReference type="Proteomes" id="UP000004994"/>
    </source>
</evidence>
<dbReference type="Gramene" id="Solyc03g117240.1.1">
    <property type="protein sequence ID" value="Solyc03g117240.1.1"/>
    <property type="gene ID" value="Solyc03g117240.1"/>
</dbReference>
<dbReference type="EnsemblPlants" id="Solyc03g117240.1.1">
    <property type="protein sequence ID" value="Solyc03g117240.1.1"/>
    <property type="gene ID" value="Solyc03g117240.1"/>
</dbReference>
<evidence type="ECO:0000313" key="1">
    <source>
        <dbReference type="EnsemblPlants" id="Solyc03g117240.1.1"/>
    </source>
</evidence>
<accession>K4BLM6</accession>
<name>K4BLM6_SOLLC</name>
<dbReference type="HOGENOM" id="CLU_2762703_0_0_1"/>